<evidence type="ECO:0000259" key="1">
    <source>
        <dbReference type="PROSITE" id="PS51832"/>
    </source>
</evidence>
<accession>A0A3B1CF25</accession>
<dbReference type="Pfam" id="PF13487">
    <property type="entry name" value="HD_5"/>
    <property type="match status" value="1"/>
</dbReference>
<dbReference type="Gene3D" id="1.10.3210.10">
    <property type="entry name" value="Hypothetical protein af1432"/>
    <property type="match status" value="2"/>
</dbReference>
<sequence>MIIEPQVHLFDLIKCLSRAMDLISPAVVDHHERVAYIAFSIGAELGLSMDEQNDLIMAGALHDSGALSLEERLDALEFETRDPHRHAELGYMLLRGFEPLSTAALLVRHHHVPWNNGRGAEFRGKEVLRGSHILHLADRVAVLVNSQQEVLGQGDIICGRIKEQSGKMFMPQLVDVFNDLARREYFWLDVASRSISSVLQGMASLKTVKLDMEGLLCLSNMFRQIIDFRSRFTANHSAGVAACAVALADFAGFSERECRMMKIAGHLHDLGKLAVPVEILEKEARLTAEEIRVVKSHTFYTYRILEHISALDIINAWGSFHHERIDGAGYPFHHEGRDLSLGSRIMAVADVFTAITEDRPYRKGMSRDKATGVLRKMADDMALDSSIVSLLFRHFDEINSFRVTAQKASVKEYHRFRQQANQ</sequence>
<evidence type="ECO:0000313" key="2">
    <source>
        <dbReference type="EMBL" id="VAX26812.1"/>
    </source>
</evidence>
<gene>
    <name evidence="2" type="ORF">MNBD_NITROSPIRAE02-749</name>
</gene>
<dbReference type="InterPro" id="IPR006674">
    <property type="entry name" value="HD_domain"/>
</dbReference>
<dbReference type="PROSITE" id="PS51832">
    <property type="entry name" value="HD_GYP"/>
    <property type="match status" value="1"/>
</dbReference>
<dbReference type="EMBL" id="UOGH01000010">
    <property type="protein sequence ID" value="VAX26812.1"/>
    <property type="molecule type" value="Genomic_DNA"/>
</dbReference>
<protein>
    <recommendedName>
        <fullName evidence="1">HD-GYP domain-containing protein</fullName>
    </recommendedName>
</protein>
<dbReference type="InterPro" id="IPR037522">
    <property type="entry name" value="HD_GYP_dom"/>
</dbReference>
<dbReference type="SUPFAM" id="SSF109604">
    <property type="entry name" value="HD-domain/PDEase-like"/>
    <property type="match status" value="2"/>
</dbReference>
<proteinExistence type="predicted"/>
<reference evidence="2" key="1">
    <citation type="submission" date="2018-06" db="EMBL/GenBank/DDBJ databases">
        <authorList>
            <person name="Zhirakovskaya E."/>
        </authorList>
    </citation>
    <scope>NUCLEOTIDE SEQUENCE</scope>
</reference>
<name>A0A3B1CF25_9ZZZZ</name>
<feature type="domain" description="HD-GYP" evidence="1">
    <location>
        <begin position="211"/>
        <end position="407"/>
    </location>
</feature>
<dbReference type="SMART" id="SM00471">
    <property type="entry name" value="HDc"/>
    <property type="match status" value="2"/>
</dbReference>
<dbReference type="PANTHER" id="PTHR43155">
    <property type="entry name" value="CYCLIC DI-GMP PHOSPHODIESTERASE PA4108-RELATED"/>
    <property type="match status" value="1"/>
</dbReference>
<dbReference type="AlphaFoldDB" id="A0A3B1CF25"/>
<dbReference type="CDD" id="cd00077">
    <property type="entry name" value="HDc"/>
    <property type="match status" value="2"/>
</dbReference>
<dbReference type="PANTHER" id="PTHR43155:SF1">
    <property type="entry name" value="3'3'-CGAMP-SPECIFIC PHOSPHODIESTERASE 1"/>
    <property type="match status" value="1"/>
</dbReference>
<dbReference type="Pfam" id="PF01966">
    <property type="entry name" value="HD"/>
    <property type="match status" value="1"/>
</dbReference>
<dbReference type="InterPro" id="IPR003607">
    <property type="entry name" value="HD/PDEase_dom"/>
</dbReference>
<organism evidence="2">
    <name type="scientific">hydrothermal vent metagenome</name>
    <dbReference type="NCBI Taxonomy" id="652676"/>
    <lineage>
        <taxon>unclassified sequences</taxon>
        <taxon>metagenomes</taxon>
        <taxon>ecological metagenomes</taxon>
    </lineage>
</organism>